<dbReference type="Gene3D" id="3.30.559.30">
    <property type="entry name" value="Nonribosomal peptide synthetase, condensation domain"/>
    <property type="match status" value="1"/>
</dbReference>
<protein>
    <submittedName>
        <fullName evidence="5">AMP-binding protein</fullName>
    </submittedName>
</protein>
<dbReference type="SUPFAM" id="SSF52777">
    <property type="entry name" value="CoA-dependent acyltransferases"/>
    <property type="match status" value="2"/>
</dbReference>
<dbReference type="RefSeq" id="WP_273554918.1">
    <property type="nucleotide sequence ID" value="NZ_JAQRFI010000019.1"/>
</dbReference>
<dbReference type="Pfam" id="PF00501">
    <property type="entry name" value="AMP-binding"/>
    <property type="match status" value="1"/>
</dbReference>
<feature type="region of interest" description="Disordered" evidence="3">
    <location>
        <begin position="1131"/>
        <end position="1166"/>
    </location>
</feature>
<reference evidence="5 6" key="1">
    <citation type="submission" date="2023-02" db="EMBL/GenBank/DDBJ databases">
        <title>Entomopathogenic bacteria.</title>
        <authorList>
            <person name="Machado R.A."/>
        </authorList>
    </citation>
    <scope>NUCLEOTIDE SEQUENCE [LARGE SCALE GENOMIC DNA]</scope>
    <source>
        <strain evidence="5 6">XENO-10</strain>
    </source>
</reference>
<feature type="domain" description="Carrier" evidence="4">
    <location>
        <begin position="1041"/>
        <end position="1116"/>
    </location>
</feature>
<evidence type="ECO:0000259" key="4">
    <source>
        <dbReference type="PROSITE" id="PS50075"/>
    </source>
</evidence>
<dbReference type="InterPro" id="IPR020806">
    <property type="entry name" value="PKS_PP-bd"/>
</dbReference>
<accession>A0ABT5LG80</accession>
<organism evidence="5 6">
    <name type="scientific">Xenorhabdus yunnanensis</name>
    <dbReference type="NCBI Taxonomy" id="3025878"/>
    <lineage>
        <taxon>Bacteria</taxon>
        <taxon>Pseudomonadati</taxon>
        <taxon>Pseudomonadota</taxon>
        <taxon>Gammaproteobacteria</taxon>
        <taxon>Enterobacterales</taxon>
        <taxon>Morganellaceae</taxon>
        <taxon>Xenorhabdus</taxon>
    </lineage>
</organism>
<name>A0ABT5LG80_9GAMM</name>
<dbReference type="Gene3D" id="3.30.559.10">
    <property type="entry name" value="Chloramphenicol acetyltransferase-like domain"/>
    <property type="match status" value="1"/>
</dbReference>
<comment type="caution">
    <text evidence="5">The sequence shown here is derived from an EMBL/GenBank/DDBJ whole genome shotgun (WGS) entry which is preliminary data.</text>
</comment>
<evidence type="ECO:0000313" key="6">
    <source>
        <dbReference type="Proteomes" id="UP001217178"/>
    </source>
</evidence>
<keyword evidence="2" id="KW-0597">Phosphoprotein</keyword>
<dbReference type="InterPro" id="IPR045851">
    <property type="entry name" value="AMP-bd_C_sf"/>
</dbReference>
<gene>
    <name evidence="5" type="ORF">PSI23_09815</name>
</gene>
<evidence type="ECO:0000256" key="2">
    <source>
        <dbReference type="ARBA" id="ARBA00022553"/>
    </source>
</evidence>
<sequence length="1166" mass="130491">MADFKHNFIKHNPIEELLQATPQANGLLFHALKDGNSAYHIGVAFSLQSDVEKEDIFNVWHQIQVSQPALRSVFVWQGIRVPHQMIYASPRIPLEYICIDSINAIPSIKNRSIKQPSLDWLAQSKATPFALNKEVFRIVVFHDIHAGTLNIAFSFHHILMDGWSSSLLISLWLQGLRKQKIAPLAAHLYAQQLWRGLSKEEQASSRQYWQKTLQQLPDGEDSVITKLLAEPLFRSSGHPTDKSNDNEEIGERIAANRVWNEERKAAIETLCRRVGVTPASFIYLCWALILSRLTFQKTVAFGCTFSGRGAALTQDGDRQPLGLFTNTVPLFLVLDGKWSLEAALRAIFQTLQQVQQHEKTPPLLIREETGIREDLYDSIVVFDNYPIDVTLQDSRHGTYLTDLHSEESTHFGLTLTVSGVERWHVELSAGETYKGDPVAVTMAFNAFESLATDLLEHAANSPIEDRVFTLSSGNPEAIPEAIKGMDAAQETSLVVGELKEQYPDINEFLSRIYHRFDEFPQEVSLIDNRNSISNGELLRGVGVLQAHLREAGFIPGDRVAVHLEKGLLSTQAILAILFSGGSYFYLNPKDPLQRKKSLLALADCDIVLCNTDLCNTDLCNTDLSNMALSGEFGNDSERYLLLDIESLSAVSIKTAAPALYRNRQPDGEFYFIFTSGTTGTPKGISIRNESVANLLDWFVKETNLTAADRVLGLTDLNFDPSVEDLFATFVVGATLVYPVPNVLLERQAFIELLQNESITLIDFIPGAIAQLIQDAPFFPAMRLWIFGGEELPKHLKDDLLQQGYAVRNHYGPSETTVDCLTVRQSLTTDISIGWPIQNVIAYCADVFGKPLPAGIRGELWVGGRAVAHGYTTNPVESTKYFVHAEGIIESQNLAKYFSHANSYHANFYRTGDAVIFSRESGFRYLGRIDDQVKVNGIRIEPRELELTVEMLEPVKACYLLPAVQAGKRQWHLFVDSAESPAMLETRVREHIRRHFPESWSPALIVVVDGFERTITGKIDRKRLQAIAVERQQKQVTKHHAPLTDPVEAQVQAIWNEVLENQIVATDVNFFDAGGNSLKIIALQSRMQQAFNQDIGVAVLFEYPTIASFAGWIKQQHHLSPEYTENSGAMRIDSSQQSPQESTLSLARSGKNRLADRRRKAKGSSAL</sequence>
<keyword evidence="6" id="KW-1185">Reference proteome</keyword>
<dbReference type="InterPro" id="IPR000873">
    <property type="entry name" value="AMP-dep_synth/lig_dom"/>
</dbReference>
<keyword evidence="1" id="KW-0596">Phosphopantetheine</keyword>
<evidence type="ECO:0000313" key="5">
    <source>
        <dbReference type="EMBL" id="MDC9589593.1"/>
    </source>
</evidence>
<evidence type="ECO:0000256" key="3">
    <source>
        <dbReference type="SAM" id="MobiDB-lite"/>
    </source>
</evidence>
<dbReference type="InterPro" id="IPR036736">
    <property type="entry name" value="ACP-like_sf"/>
</dbReference>
<dbReference type="InterPro" id="IPR042099">
    <property type="entry name" value="ANL_N_sf"/>
</dbReference>
<dbReference type="InterPro" id="IPR009081">
    <property type="entry name" value="PP-bd_ACP"/>
</dbReference>
<dbReference type="PANTHER" id="PTHR45527">
    <property type="entry name" value="NONRIBOSOMAL PEPTIDE SYNTHETASE"/>
    <property type="match status" value="1"/>
</dbReference>
<dbReference type="InterPro" id="IPR020845">
    <property type="entry name" value="AMP-binding_CS"/>
</dbReference>
<feature type="compositionally biased region" description="Basic residues" evidence="3">
    <location>
        <begin position="1155"/>
        <end position="1166"/>
    </location>
</feature>
<dbReference type="Pfam" id="PF00550">
    <property type="entry name" value="PP-binding"/>
    <property type="match status" value="1"/>
</dbReference>
<dbReference type="EMBL" id="JAQRFI010000019">
    <property type="protein sequence ID" value="MDC9589593.1"/>
    <property type="molecule type" value="Genomic_DNA"/>
</dbReference>
<dbReference type="Gene3D" id="1.10.1200.10">
    <property type="entry name" value="ACP-like"/>
    <property type="match status" value="1"/>
</dbReference>
<dbReference type="InterPro" id="IPR023213">
    <property type="entry name" value="CAT-like_dom_sf"/>
</dbReference>
<dbReference type="SMART" id="SM00823">
    <property type="entry name" value="PKS_PP"/>
    <property type="match status" value="1"/>
</dbReference>
<feature type="compositionally biased region" description="Polar residues" evidence="3">
    <location>
        <begin position="1131"/>
        <end position="1145"/>
    </location>
</feature>
<dbReference type="Pfam" id="PF00668">
    <property type="entry name" value="Condensation"/>
    <property type="match status" value="1"/>
</dbReference>
<dbReference type="Gene3D" id="3.30.300.30">
    <property type="match status" value="1"/>
</dbReference>
<dbReference type="Gene3D" id="3.40.50.12780">
    <property type="entry name" value="N-terminal domain of ligase-like"/>
    <property type="match status" value="1"/>
</dbReference>
<proteinExistence type="predicted"/>
<dbReference type="PANTHER" id="PTHR45527:SF1">
    <property type="entry name" value="FATTY ACID SYNTHASE"/>
    <property type="match status" value="1"/>
</dbReference>
<dbReference type="SUPFAM" id="SSF56801">
    <property type="entry name" value="Acetyl-CoA synthetase-like"/>
    <property type="match status" value="1"/>
</dbReference>
<evidence type="ECO:0000256" key="1">
    <source>
        <dbReference type="ARBA" id="ARBA00022450"/>
    </source>
</evidence>
<dbReference type="SUPFAM" id="SSF47336">
    <property type="entry name" value="ACP-like"/>
    <property type="match status" value="1"/>
</dbReference>
<dbReference type="InterPro" id="IPR001242">
    <property type="entry name" value="Condensation_dom"/>
</dbReference>
<dbReference type="PROSITE" id="PS50075">
    <property type="entry name" value="CARRIER"/>
    <property type="match status" value="1"/>
</dbReference>
<dbReference type="PROSITE" id="PS00455">
    <property type="entry name" value="AMP_BINDING"/>
    <property type="match status" value="1"/>
</dbReference>
<dbReference type="Proteomes" id="UP001217178">
    <property type="component" value="Unassembled WGS sequence"/>
</dbReference>